<dbReference type="Gene3D" id="2.60.40.1120">
    <property type="entry name" value="Carboxypeptidase-like, regulatory domain"/>
    <property type="match status" value="1"/>
</dbReference>
<feature type="domain" description="DUF3823" evidence="3">
    <location>
        <begin position="124"/>
        <end position="221"/>
    </location>
</feature>
<reference evidence="4" key="1">
    <citation type="submission" date="2022-03" db="EMBL/GenBank/DDBJ databases">
        <title>De novo assembled genomes of Belliella spp. (Cyclobacteriaceae) strains.</title>
        <authorList>
            <person name="Szabo A."/>
            <person name="Korponai K."/>
            <person name="Felfoldi T."/>
        </authorList>
    </citation>
    <scope>NUCLEOTIDE SEQUENCE</scope>
    <source>
        <strain evidence="4">DSM 111904</strain>
    </source>
</reference>
<dbReference type="Gene3D" id="2.60.40.2060">
    <property type="match status" value="1"/>
</dbReference>
<sequence length="229" mass="25394">MKNLKKINILILCLFALAGMTSCEYDNFDAPESMLTGNVVFEGEPISVRSAGVELELWQRGFELFQKIPVHVAADGSFSAKLFDGEYQMTQLNNNGPWINNPDTLHVTVRGNTVVDFEVTPYFIIPNASFSLSGTEVTATFEAQRAFQNANIELIGLYMGTTYHTDRVRNEAAFEITAANLAQPEGQFVVRGQIPAGLRSRSQIHVRVGVKNVGTEELVYSLPFLLQLN</sequence>
<dbReference type="Pfam" id="PF12866">
    <property type="entry name" value="DUF3823"/>
    <property type="match status" value="1"/>
</dbReference>
<keyword evidence="1" id="KW-0732">Signal</keyword>
<dbReference type="InterPro" id="IPR024278">
    <property type="entry name" value="DUF3823_N"/>
</dbReference>
<dbReference type="PROSITE" id="PS51257">
    <property type="entry name" value="PROKAR_LIPOPROTEIN"/>
    <property type="match status" value="1"/>
</dbReference>
<evidence type="ECO:0000313" key="5">
    <source>
        <dbReference type="Proteomes" id="UP001165489"/>
    </source>
</evidence>
<feature type="domain" description="DUF3823" evidence="2">
    <location>
        <begin position="33"/>
        <end position="120"/>
    </location>
</feature>
<dbReference type="EMBL" id="JAKZGP010000003">
    <property type="protein sequence ID" value="MCH7408275.1"/>
    <property type="molecule type" value="Genomic_DNA"/>
</dbReference>
<dbReference type="RefSeq" id="WP_241346359.1">
    <property type="nucleotide sequence ID" value="NZ_JAKZGP010000003.1"/>
</dbReference>
<evidence type="ECO:0000256" key="1">
    <source>
        <dbReference type="SAM" id="SignalP"/>
    </source>
</evidence>
<organism evidence="4 5">
    <name type="scientific">Belliella filtrata</name>
    <dbReference type="NCBI Taxonomy" id="2923435"/>
    <lineage>
        <taxon>Bacteria</taxon>
        <taxon>Pseudomonadati</taxon>
        <taxon>Bacteroidota</taxon>
        <taxon>Cytophagia</taxon>
        <taxon>Cytophagales</taxon>
        <taxon>Cyclobacteriaceae</taxon>
        <taxon>Belliella</taxon>
    </lineage>
</organism>
<feature type="signal peptide" evidence="1">
    <location>
        <begin position="1"/>
        <end position="18"/>
    </location>
</feature>
<protein>
    <submittedName>
        <fullName evidence="4">DUF3823 domain-containing protein</fullName>
    </submittedName>
</protein>
<dbReference type="InterPro" id="IPR041186">
    <property type="entry name" value="DUF3823_C"/>
</dbReference>
<accession>A0ABS9UVT0</accession>
<dbReference type="Pfam" id="PF18003">
    <property type="entry name" value="DUF3823_C"/>
    <property type="match status" value="1"/>
</dbReference>
<feature type="chain" id="PRO_5046899688" evidence="1">
    <location>
        <begin position="19"/>
        <end position="229"/>
    </location>
</feature>
<keyword evidence="5" id="KW-1185">Reference proteome</keyword>
<name>A0ABS9UVT0_9BACT</name>
<gene>
    <name evidence="4" type="ORF">MM239_02620</name>
</gene>
<evidence type="ECO:0000313" key="4">
    <source>
        <dbReference type="EMBL" id="MCH7408275.1"/>
    </source>
</evidence>
<evidence type="ECO:0000259" key="2">
    <source>
        <dbReference type="Pfam" id="PF12866"/>
    </source>
</evidence>
<proteinExistence type="predicted"/>
<comment type="caution">
    <text evidence="4">The sequence shown here is derived from an EMBL/GenBank/DDBJ whole genome shotgun (WGS) entry which is preliminary data.</text>
</comment>
<dbReference type="Proteomes" id="UP001165489">
    <property type="component" value="Unassembled WGS sequence"/>
</dbReference>
<evidence type="ECO:0000259" key="3">
    <source>
        <dbReference type="Pfam" id="PF18003"/>
    </source>
</evidence>